<proteinExistence type="predicted"/>
<name>A0A0V0S4D3_9BILA</name>
<evidence type="ECO:0000313" key="1">
    <source>
        <dbReference type="EMBL" id="KRX21338.1"/>
    </source>
</evidence>
<keyword evidence="2" id="KW-1185">Reference proteome</keyword>
<reference evidence="1 2" key="1">
    <citation type="submission" date="2015-01" db="EMBL/GenBank/DDBJ databases">
        <title>Evolution of Trichinella species and genotypes.</title>
        <authorList>
            <person name="Korhonen P.K."/>
            <person name="Edoardo P."/>
            <person name="Giuseppe L.R."/>
            <person name="Gasser R.B."/>
        </authorList>
    </citation>
    <scope>NUCLEOTIDE SEQUENCE [LARGE SCALE GENOMIC DNA]</scope>
    <source>
        <strain evidence="1">ISS37</strain>
    </source>
</reference>
<dbReference type="Proteomes" id="UP000054630">
    <property type="component" value="Unassembled WGS sequence"/>
</dbReference>
<accession>A0A0V0S4D3</accession>
<gene>
    <name evidence="1" type="ORF">T07_4295</name>
</gene>
<dbReference type="EMBL" id="JYDL01000040">
    <property type="protein sequence ID" value="KRX21338.1"/>
    <property type="molecule type" value="Genomic_DNA"/>
</dbReference>
<sequence length="72" mass="8102">MLQASSENIHLINADCEPLPLTATTKLNKALKLYKCPFKPLTHDATLKWGRWRAGKNIRKVSEQANQQEANG</sequence>
<organism evidence="1 2">
    <name type="scientific">Trichinella nelsoni</name>
    <dbReference type="NCBI Taxonomy" id="6336"/>
    <lineage>
        <taxon>Eukaryota</taxon>
        <taxon>Metazoa</taxon>
        <taxon>Ecdysozoa</taxon>
        <taxon>Nematoda</taxon>
        <taxon>Enoplea</taxon>
        <taxon>Dorylaimia</taxon>
        <taxon>Trichinellida</taxon>
        <taxon>Trichinellidae</taxon>
        <taxon>Trichinella</taxon>
    </lineage>
</organism>
<protein>
    <submittedName>
        <fullName evidence="1">Uncharacterized protein</fullName>
    </submittedName>
</protein>
<dbReference type="AlphaFoldDB" id="A0A0V0S4D3"/>
<evidence type="ECO:0000313" key="2">
    <source>
        <dbReference type="Proteomes" id="UP000054630"/>
    </source>
</evidence>
<dbReference type="OrthoDB" id="10462796at2759"/>
<comment type="caution">
    <text evidence="1">The sequence shown here is derived from an EMBL/GenBank/DDBJ whole genome shotgun (WGS) entry which is preliminary data.</text>
</comment>